<evidence type="ECO:0000256" key="7">
    <source>
        <dbReference type="ARBA" id="ARBA00022692"/>
    </source>
</evidence>
<dbReference type="GO" id="GO:0005886">
    <property type="term" value="C:plasma membrane"/>
    <property type="evidence" value="ECO:0007669"/>
    <property type="project" value="UniProtKB-SubCell"/>
</dbReference>
<gene>
    <name evidence="15" type="ORF">IPV69_06360</name>
</gene>
<dbReference type="Proteomes" id="UP000593765">
    <property type="component" value="Chromosome"/>
</dbReference>
<feature type="region of interest" description="Disordered" evidence="12">
    <location>
        <begin position="1"/>
        <end position="25"/>
    </location>
</feature>
<feature type="transmembrane region" description="Helical" evidence="13">
    <location>
        <begin position="385"/>
        <end position="406"/>
    </location>
</feature>
<keyword evidence="4 11" id="KW-0813">Transport</keyword>
<dbReference type="InterPro" id="IPR042094">
    <property type="entry name" value="T2SS_GspF_sf"/>
</dbReference>
<dbReference type="FunFam" id="1.20.81.30:FF:000001">
    <property type="entry name" value="Type II secretion system protein F"/>
    <property type="match status" value="1"/>
</dbReference>
<dbReference type="EMBL" id="CP063458">
    <property type="protein sequence ID" value="QOV90979.1"/>
    <property type="molecule type" value="Genomic_DNA"/>
</dbReference>
<evidence type="ECO:0000256" key="11">
    <source>
        <dbReference type="RuleBase" id="RU003923"/>
    </source>
</evidence>
<comment type="function">
    <text evidence="1">Component of the type II secretion system inner membrane complex required for the energy-dependent secretion of extracellular factors such as proteases and toxins from the periplasm.</text>
</comment>
<dbReference type="Gene3D" id="1.20.81.30">
    <property type="entry name" value="Type II secretion system (T2SS), domain F"/>
    <property type="match status" value="2"/>
</dbReference>
<comment type="subcellular location">
    <subcellularLocation>
        <location evidence="2">Cell inner membrane</location>
        <topology evidence="2">Multi-pass membrane protein</topology>
    </subcellularLocation>
    <subcellularLocation>
        <location evidence="11">Cell membrane</location>
        <topology evidence="11">Multi-pass membrane protein</topology>
    </subcellularLocation>
</comment>
<evidence type="ECO:0000256" key="12">
    <source>
        <dbReference type="SAM" id="MobiDB-lite"/>
    </source>
</evidence>
<evidence type="ECO:0000313" key="16">
    <source>
        <dbReference type="Proteomes" id="UP000593765"/>
    </source>
</evidence>
<dbReference type="PRINTS" id="PR00812">
    <property type="entry name" value="BCTERIALGSPF"/>
</dbReference>
<keyword evidence="16" id="KW-1185">Reference proteome</keyword>
<dbReference type="GO" id="GO:0015628">
    <property type="term" value="P:protein secretion by the type II secretion system"/>
    <property type="evidence" value="ECO:0007669"/>
    <property type="project" value="TreeGrafter"/>
</dbReference>
<evidence type="ECO:0000256" key="6">
    <source>
        <dbReference type="ARBA" id="ARBA00022519"/>
    </source>
</evidence>
<dbReference type="KEGG" id="hbs:IPV69_06360"/>
<reference evidence="15 16" key="1">
    <citation type="submission" date="2020-10" db="EMBL/GenBank/DDBJ databases">
        <title>Wide distribution of Phycisphaera-like planctomycetes from WD2101 soil group in peatlands and genome analysis of the first cultivated representative.</title>
        <authorList>
            <person name="Dedysh S.N."/>
            <person name="Beletsky A.V."/>
            <person name="Ivanova A."/>
            <person name="Kulichevskaya I.S."/>
            <person name="Suzina N.E."/>
            <person name="Philippov D.A."/>
            <person name="Rakitin A.L."/>
            <person name="Mardanov A.V."/>
            <person name="Ravin N.V."/>
        </authorList>
    </citation>
    <scope>NUCLEOTIDE SEQUENCE [LARGE SCALE GENOMIC DNA]</scope>
    <source>
        <strain evidence="15 16">M1803</strain>
    </source>
</reference>
<evidence type="ECO:0000256" key="3">
    <source>
        <dbReference type="ARBA" id="ARBA00005745"/>
    </source>
</evidence>
<organism evidence="15 16">
    <name type="scientific">Humisphaera borealis</name>
    <dbReference type="NCBI Taxonomy" id="2807512"/>
    <lineage>
        <taxon>Bacteria</taxon>
        <taxon>Pseudomonadati</taxon>
        <taxon>Planctomycetota</taxon>
        <taxon>Phycisphaerae</taxon>
        <taxon>Tepidisphaerales</taxon>
        <taxon>Tepidisphaeraceae</taxon>
        <taxon>Humisphaera</taxon>
    </lineage>
</organism>
<evidence type="ECO:0000256" key="13">
    <source>
        <dbReference type="SAM" id="Phobius"/>
    </source>
</evidence>
<feature type="domain" description="Type II secretion system protein GspF" evidence="14">
    <location>
        <begin position="285"/>
        <end position="404"/>
    </location>
</feature>
<feature type="transmembrane region" description="Helical" evidence="13">
    <location>
        <begin position="231"/>
        <end position="251"/>
    </location>
</feature>
<keyword evidence="9 13" id="KW-0472">Membrane</keyword>
<evidence type="ECO:0000259" key="14">
    <source>
        <dbReference type="Pfam" id="PF00482"/>
    </source>
</evidence>
<evidence type="ECO:0000256" key="10">
    <source>
        <dbReference type="ARBA" id="ARBA00030750"/>
    </source>
</evidence>
<name>A0A7M2WZW9_9BACT</name>
<feature type="domain" description="Type II secretion system protein GspF" evidence="14">
    <location>
        <begin position="80"/>
        <end position="202"/>
    </location>
</feature>
<evidence type="ECO:0000313" key="15">
    <source>
        <dbReference type="EMBL" id="QOV90979.1"/>
    </source>
</evidence>
<dbReference type="InterPro" id="IPR018076">
    <property type="entry name" value="T2SS_GspF_dom"/>
</dbReference>
<feature type="compositionally biased region" description="Polar residues" evidence="12">
    <location>
        <begin position="10"/>
        <end position="25"/>
    </location>
</feature>
<dbReference type="PROSITE" id="PS00874">
    <property type="entry name" value="T2SP_F"/>
    <property type="match status" value="1"/>
</dbReference>
<keyword evidence="5" id="KW-1003">Cell membrane</keyword>
<dbReference type="AlphaFoldDB" id="A0A7M2WZW9"/>
<dbReference type="RefSeq" id="WP_206294085.1">
    <property type="nucleotide sequence ID" value="NZ_CP063458.1"/>
</dbReference>
<dbReference type="PANTHER" id="PTHR30012:SF0">
    <property type="entry name" value="TYPE II SECRETION SYSTEM PROTEIN F-RELATED"/>
    <property type="match status" value="1"/>
</dbReference>
<keyword evidence="6" id="KW-0997">Cell inner membrane</keyword>
<keyword evidence="7 11" id="KW-0812">Transmembrane</keyword>
<evidence type="ECO:0000256" key="5">
    <source>
        <dbReference type="ARBA" id="ARBA00022475"/>
    </source>
</evidence>
<evidence type="ECO:0000256" key="8">
    <source>
        <dbReference type="ARBA" id="ARBA00022989"/>
    </source>
</evidence>
<sequence>MPLFTYRATDGQSTAEQRGTVTADTPRQARDLLRGRGLMVRDLSSTSVVEPKVVDPAAEPLIRKQRFLTSGRDRHHVTAFVRELSTLLNVGVPLPEALETLATLHRGRFRSVLLQLRERVTSGTGLAAAMREQPRVFDEFCHAITAVGEDAGTLDASLETLADFRERSDQLRGRIGTALVYPSIVLSMAVLAALFLMTFVVPRILEPLLEQGQELPLPTRIVKGASDFLLAWWWLLLSVVAVSVIALTAFLRTERGRRTRDTVLLRLPVFGPLARKQAVVRVAIVLSTLLRSGVVFVQALRIARRTVGNAVLADALGRCEQAVSAGGDIADALAKTQAFPATVVQVFAVGQQTGRLEDVLDRLARAYDQQVSSSSQRLAAILEPVLIIVLAVIVLFIILATVLPILEAGNAIG</sequence>
<dbReference type="PANTHER" id="PTHR30012">
    <property type="entry name" value="GENERAL SECRETION PATHWAY PROTEIN"/>
    <property type="match status" value="1"/>
</dbReference>
<evidence type="ECO:0000256" key="9">
    <source>
        <dbReference type="ARBA" id="ARBA00023136"/>
    </source>
</evidence>
<accession>A0A7M2WZW9</accession>
<comment type="similarity">
    <text evidence="3 11">Belongs to the GSP F family.</text>
</comment>
<evidence type="ECO:0000256" key="2">
    <source>
        <dbReference type="ARBA" id="ARBA00004429"/>
    </source>
</evidence>
<proteinExistence type="inferred from homology"/>
<protein>
    <recommendedName>
        <fullName evidence="10">General secretion pathway protein F</fullName>
    </recommendedName>
</protein>
<dbReference type="InterPro" id="IPR001992">
    <property type="entry name" value="T2SS_GspF/T4SS_PilC_CS"/>
</dbReference>
<feature type="transmembrane region" description="Helical" evidence="13">
    <location>
        <begin position="175"/>
        <end position="201"/>
    </location>
</feature>
<dbReference type="InterPro" id="IPR003004">
    <property type="entry name" value="GspF/PilC"/>
</dbReference>
<keyword evidence="8 13" id="KW-1133">Transmembrane helix</keyword>
<dbReference type="Pfam" id="PF00482">
    <property type="entry name" value="T2SSF"/>
    <property type="match status" value="2"/>
</dbReference>
<evidence type="ECO:0000256" key="1">
    <source>
        <dbReference type="ARBA" id="ARBA00002684"/>
    </source>
</evidence>
<evidence type="ECO:0000256" key="4">
    <source>
        <dbReference type="ARBA" id="ARBA00022448"/>
    </source>
</evidence>